<protein>
    <submittedName>
        <fullName evidence="1">Uncharacterized protein</fullName>
    </submittedName>
</protein>
<proteinExistence type="predicted"/>
<dbReference type="AlphaFoldDB" id="A0A165J5T3"/>
<dbReference type="Proteomes" id="UP000077266">
    <property type="component" value="Unassembled WGS sequence"/>
</dbReference>
<gene>
    <name evidence="1" type="ORF">EXIGLDRAFT_767223</name>
</gene>
<accession>A0A165J5T3</accession>
<sequence length="320" mass="35889">MAAFQSETVDVTDQVTKGPTHVSLVLEAGHRPVDADAASIQNAVAFFRKRGAVCLELVIRNETPLDDLPRSFPEAFESPTIVVFCDHLATYSSGPFRVSFRFFRQPLPTPNTFRSMVSLTIAEQFWPPPLPAEGPDALRLLRLCIQLRTCWSKPLGMSNPLARHGVFVERLESPWNCPVLEEVEFTFPQRRNCPFARSNSFECICTVSACTMCLRDVREFITSNLRFPTPRLGRVILSGVHAVVDPDPASELIALQAIVDELHVSAAESESSATIGREWEARNSHRWVPTQVFSNAVKFSFDLDDSLGTVPDYFDFYHRA</sequence>
<evidence type="ECO:0000313" key="2">
    <source>
        <dbReference type="Proteomes" id="UP000077266"/>
    </source>
</evidence>
<evidence type="ECO:0000313" key="1">
    <source>
        <dbReference type="EMBL" id="KZV94370.1"/>
    </source>
</evidence>
<name>A0A165J5T3_EXIGL</name>
<reference evidence="1 2" key="1">
    <citation type="journal article" date="2016" name="Mol. Biol. Evol.">
        <title>Comparative Genomics of Early-Diverging Mushroom-Forming Fungi Provides Insights into the Origins of Lignocellulose Decay Capabilities.</title>
        <authorList>
            <person name="Nagy L.G."/>
            <person name="Riley R."/>
            <person name="Tritt A."/>
            <person name="Adam C."/>
            <person name="Daum C."/>
            <person name="Floudas D."/>
            <person name="Sun H."/>
            <person name="Yadav J.S."/>
            <person name="Pangilinan J."/>
            <person name="Larsson K.H."/>
            <person name="Matsuura K."/>
            <person name="Barry K."/>
            <person name="Labutti K."/>
            <person name="Kuo R."/>
            <person name="Ohm R.A."/>
            <person name="Bhattacharya S.S."/>
            <person name="Shirouzu T."/>
            <person name="Yoshinaga Y."/>
            <person name="Martin F.M."/>
            <person name="Grigoriev I.V."/>
            <person name="Hibbett D.S."/>
        </authorList>
    </citation>
    <scope>NUCLEOTIDE SEQUENCE [LARGE SCALE GENOMIC DNA]</scope>
    <source>
        <strain evidence="1 2">HHB12029</strain>
    </source>
</reference>
<dbReference type="InParanoid" id="A0A165J5T3"/>
<keyword evidence="2" id="KW-1185">Reference proteome</keyword>
<organism evidence="1 2">
    <name type="scientific">Exidia glandulosa HHB12029</name>
    <dbReference type="NCBI Taxonomy" id="1314781"/>
    <lineage>
        <taxon>Eukaryota</taxon>
        <taxon>Fungi</taxon>
        <taxon>Dikarya</taxon>
        <taxon>Basidiomycota</taxon>
        <taxon>Agaricomycotina</taxon>
        <taxon>Agaricomycetes</taxon>
        <taxon>Auriculariales</taxon>
        <taxon>Exidiaceae</taxon>
        <taxon>Exidia</taxon>
    </lineage>
</organism>
<dbReference type="EMBL" id="KV425974">
    <property type="protein sequence ID" value="KZV94370.1"/>
    <property type="molecule type" value="Genomic_DNA"/>
</dbReference>